<organism evidence="1 2">
    <name type="scientific">Dreissena polymorpha</name>
    <name type="common">Zebra mussel</name>
    <name type="synonym">Mytilus polymorpha</name>
    <dbReference type="NCBI Taxonomy" id="45954"/>
    <lineage>
        <taxon>Eukaryota</taxon>
        <taxon>Metazoa</taxon>
        <taxon>Spiralia</taxon>
        <taxon>Lophotrochozoa</taxon>
        <taxon>Mollusca</taxon>
        <taxon>Bivalvia</taxon>
        <taxon>Autobranchia</taxon>
        <taxon>Heteroconchia</taxon>
        <taxon>Euheterodonta</taxon>
        <taxon>Imparidentia</taxon>
        <taxon>Neoheterodontei</taxon>
        <taxon>Myida</taxon>
        <taxon>Dreissenoidea</taxon>
        <taxon>Dreissenidae</taxon>
        <taxon>Dreissena</taxon>
    </lineage>
</organism>
<dbReference type="AlphaFoldDB" id="A0A9D4R6F3"/>
<protein>
    <submittedName>
        <fullName evidence="1">Uncharacterized protein</fullName>
    </submittedName>
</protein>
<comment type="caution">
    <text evidence="1">The sequence shown here is derived from an EMBL/GenBank/DDBJ whole genome shotgun (WGS) entry which is preliminary data.</text>
</comment>
<gene>
    <name evidence="1" type="ORF">DPMN_098187</name>
</gene>
<proteinExistence type="predicted"/>
<sequence>MFIGGYETLLAGVPLLPPQPFLHLIRMRAEKVGGAYLEPLCLIISCRWSPQEYHLQSTFSESEQSF</sequence>
<evidence type="ECO:0000313" key="1">
    <source>
        <dbReference type="EMBL" id="KAH3855617.1"/>
    </source>
</evidence>
<keyword evidence="2" id="KW-1185">Reference proteome</keyword>
<name>A0A9D4R6F3_DREPO</name>
<accession>A0A9D4R6F3</accession>
<evidence type="ECO:0000313" key="2">
    <source>
        <dbReference type="Proteomes" id="UP000828390"/>
    </source>
</evidence>
<dbReference type="EMBL" id="JAIWYP010000003">
    <property type="protein sequence ID" value="KAH3855617.1"/>
    <property type="molecule type" value="Genomic_DNA"/>
</dbReference>
<reference evidence="1" key="2">
    <citation type="submission" date="2020-11" db="EMBL/GenBank/DDBJ databases">
        <authorList>
            <person name="McCartney M.A."/>
            <person name="Auch B."/>
            <person name="Kono T."/>
            <person name="Mallez S."/>
            <person name="Becker A."/>
            <person name="Gohl D.M."/>
            <person name="Silverstein K.A.T."/>
            <person name="Koren S."/>
            <person name="Bechman K.B."/>
            <person name="Herman A."/>
            <person name="Abrahante J.E."/>
            <person name="Garbe J."/>
        </authorList>
    </citation>
    <scope>NUCLEOTIDE SEQUENCE</scope>
    <source>
        <strain evidence="1">Duluth1</strain>
        <tissue evidence="1">Whole animal</tissue>
    </source>
</reference>
<reference evidence="1" key="1">
    <citation type="journal article" date="2019" name="bioRxiv">
        <title>The Genome of the Zebra Mussel, Dreissena polymorpha: A Resource for Invasive Species Research.</title>
        <authorList>
            <person name="McCartney M.A."/>
            <person name="Auch B."/>
            <person name="Kono T."/>
            <person name="Mallez S."/>
            <person name="Zhang Y."/>
            <person name="Obille A."/>
            <person name="Becker A."/>
            <person name="Abrahante J.E."/>
            <person name="Garbe J."/>
            <person name="Badalamenti J.P."/>
            <person name="Herman A."/>
            <person name="Mangelson H."/>
            <person name="Liachko I."/>
            <person name="Sullivan S."/>
            <person name="Sone E.D."/>
            <person name="Koren S."/>
            <person name="Silverstein K.A.T."/>
            <person name="Beckman K.B."/>
            <person name="Gohl D.M."/>
        </authorList>
    </citation>
    <scope>NUCLEOTIDE SEQUENCE</scope>
    <source>
        <strain evidence="1">Duluth1</strain>
        <tissue evidence="1">Whole animal</tissue>
    </source>
</reference>
<dbReference type="Proteomes" id="UP000828390">
    <property type="component" value="Unassembled WGS sequence"/>
</dbReference>